<name>A0A840ERU6_9FLAO</name>
<evidence type="ECO:0000313" key="1">
    <source>
        <dbReference type="EMBL" id="MBB4119775.1"/>
    </source>
</evidence>
<keyword evidence="2" id="KW-1185">Reference proteome</keyword>
<dbReference type="Proteomes" id="UP000553034">
    <property type="component" value="Unassembled WGS sequence"/>
</dbReference>
<dbReference type="EMBL" id="JACIFO010000010">
    <property type="protein sequence ID" value="MBB4119775.1"/>
    <property type="molecule type" value="Genomic_DNA"/>
</dbReference>
<reference evidence="1 2" key="1">
    <citation type="submission" date="2020-08" db="EMBL/GenBank/DDBJ databases">
        <title>Genomic Encyclopedia of Type Strains, Phase IV (KMG-IV): sequencing the most valuable type-strain genomes for metagenomic binning, comparative biology and taxonomic classification.</title>
        <authorList>
            <person name="Goeker M."/>
        </authorList>
    </citation>
    <scope>NUCLEOTIDE SEQUENCE [LARGE SCALE GENOMIC DNA]</scope>
    <source>
        <strain evidence="1 2">DSM 29568</strain>
    </source>
</reference>
<comment type="caution">
    <text evidence="1">The sequence shown here is derived from an EMBL/GenBank/DDBJ whole genome shotgun (WGS) entry which is preliminary data.</text>
</comment>
<organism evidence="1 2">
    <name type="scientific">Mesonia hippocampi</name>
    <dbReference type="NCBI Taxonomy" id="1628250"/>
    <lineage>
        <taxon>Bacteria</taxon>
        <taxon>Pseudomonadati</taxon>
        <taxon>Bacteroidota</taxon>
        <taxon>Flavobacteriia</taxon>
        <taxon>Flavobacteriales</taxon>
        <taxon>Flavobacteriaceae</taxon>
        <taxon>Mesonia</taxon>
    </lineage>
</organism>
<proteinExistence type="predicted"/>
<protein>
    <submittedName>
        <fullName evidence="1">Uncharacterized protein</fullName>
    </submittedName>
</protein>
<dbReference type="RefSeq" id="WP_183478119.1">
    <property type="nucleotide sequence ID" value="NZ_JACIFO010000010.1"/>
</dbReference>
<gene>
    <name evidence="1" type="ORF">GGR32_002081</name>
</gene>
<sequence length="298" mass="34385">MKQNYTFNDHFGIDQSTEYLNIPLDQDLKAFICPFNIVNTRHDSISGSVYYRNKSFLEKLNREYIKPNKVKDGLVLLSNLHESNEYHLGYSGVNKGKGIGSDKATHIFASLRNNKFVSQGISVTNESQNVLLLVKGIGQDNMSDIISNVCRDIFADFTYSQCLKHNIPTSEFEINYYNSDVGYWDSKKKNLPTYNSKPIILIPKNIATGEREFTSRYNWFIAKNNISFDIINGTLKVSDFGKYVKTLSNGDRKAMVKYVFEDFKKPKEELIEFVIQYGDMTLVDFQDYIKENFPDSFE</sequence>
<evidence type="ECO:0000313" key="2">
    <source>
        <dbReference type="Proteomes" id="UP000553034"/>
    </source>
</evidence>
<dbReference type="AlphaFoldDB" id="A0A840ERU6"/>
<accession>A0A840ERU6</accession>